<dbReference type="AlphaFoldDB" id="A0A168AHQ4"/>
<dbReference type="EMBL" id="AZGZ01000007">
    <property type="protein sequence ID" value="KZZ93938.1"/>
    <property type="molecule type" value="Genomic_DNA"/>
</dbReference>
<proteinExistence type="predicted"/>
<gene>
    <name evidence="2" type="ORF">AAP_02031</name>
</gene>
<accession>A0A168AHQ4</accession>
<sequence>MPSDTSRFRRRRGAAKRKSKKTINNEPVTYISFVDFGIAEPEDDDSSLPSWSIDYPLRGAPQGGDFIKTGDAKKPAIECLKAVNEHVDNNRRIEKQGHDGNRWQQLLDLDELLKRRLGDADRLGREAEIITKDIRKNLDRCYKLQE</sequence>
<feature type="compositionally biased region" description="Basic residues" evidence="1">
    <location>
        <begin position="8"/>
        <end position="21"/>
    </location>
</feature>
<keyword evidence="3" id="KW-1185">Reference proteome</keyword>
<dbReference type="VEuPathDB" id="FungiDB:AAP_02031"/>
<reference evidence="2 3" key="1">
    <citation type="journal article" date="2016" name="Genome Biol. Evol.">
        <title>Divergent and convergent evolution of fungal pathogenicity.</title>
        <authorList>
            <person name="Shang Y."/>
            <person name="Xiao G."/>
            <person name="Zheng P."/>
            <person name="Cen K."/>
            <person name="Zhan S."/>
            <person name="Wang C."/>
        </authorList>
    </citation>
    <scope>NUCLEOTIDE SEQUENCE [LARGE SCALE GENOMIC DNA]</scope>
    <source>
        <strain evidence="2 3">ARSEF 7405</strain>
    </source>
</reference>
<evidence type="ECO:0000256" key="1">
    <source>
        <dbReference type="SAM" id="MobiDB-lite"/>
    </source>
</evidence>
<evidence type="ECO:0000313" key="2">
    <source>
        <dbReference type="EMBL" id="KZZ93938.1"/>
    </source>
</evidence>
<name>A0A168AHQ4_9EURO</name>
<dbReference type="Proteomes" id="UP000242877">
    <property type="component" value="Unassembled WGS sequence"/>
</dbReference>
<comment type="caution">
    <text evidence="2">The sequence shown here is derived from an EMBL/GenBank/DDBJ whole genome shotgun (WGS) entry which is preliminary data.</text>
</comment>
<feature type="region of interest" description="Disordered" evidence="1">
    <location>
        <begin position="1"/>
        <end position="21"/>
    </location>
</feature>
<protein>
    <submittedName>
        <fullName evidence="2">Uncharacterized protein</fullName>
    </submittedName>
</protein>
<organism evidence="2 3">
    <name type="scientific">Ascosphaera apis ARSEF 7405</name>
    <dbReference type="NCBI Taxonomy" id="392613"/>
    <lineage>
        <taxon>Eukaryota</taxon>
        <taxon>Fungi</taxon>
        <taxon>Dikarya</taxon>
        <taxon>Ascomycota</taxon>
        <taxon>Pezizomycotina</taxon>
        <taxon>Eurotiomycetes</taxon>
        <taxon>Eurotiomycetidae</taxon>
        <taxon>Onygenales</taxon>
        <taxon>Ascosphaeraceae</taxon>
        <taxon>Ascosphaera</taxon>
    </lineage>
</organism>
<evidence type="ECO:0000313" key="3">
    <source>
        <dbReference type="Proteomes" id="UP000242877"/>
    </source>
</evidence>